<dbReference type="SMART" id="SM00382">
    <property type="entry name" value="AAA"/>
    <property type="match status" value="1"/>
</dbReference>
<protein>
    <submittedName>
        <fullName evidence="7">FtsK/SpoIIIE domain-containing protein</fullName>
    </submittedName>
</protein>
<dbReference type="EMBL" id="JBHUMY010000032">
    <property type="protein sequence ID" value="MFD2662865.1"/>
    <property type="molecule type" value="Genomic_DNA"/>
</dbReference>
<organism evidence="7 8">
    <name type="scientific">Paenibacillus thailandensis</name>
    <dbReference type="NCBI Taxonomy" id="393250"/>
    <lineage>
        <taxon>Bacteria</taxon>
        <taxon>Bacillati</taxon>
        <taxon>Bacillota</taxon>
        <taxon>Bacilli</taxon>
        <taxon>Bacillales</taxon>
        <taxon>Paenibacillaceae</taxon>
        <taxon>Paenibacillus</taxon>
    </lineage>
</organism>
<proteinExistence type="predicted"/>
<feature type="binding site" evidence="4">
    <location>
        <begin position="167"/>
        <end position="174"/>
    </location>
    <ligand>
        <name>ATP</name>
        <dbReference type="ChEBI" id="CHEBI:30616"/>
    </ligand>
</feature>
<dbReference type="PROSITE" id="PS50901">
    <property type="entry name" value="FTSK"/>
    <property type="match status" value="1"/>
</dbReference>
<evidence type="ECO:0000256" key="3">
    <source>
        <dbReference type="ARBA" id="ARBA00022840"/>
    </source>
</evidence>
<accession>A0ABW5R2Z0</accession>
<reference evidence="8" key="1">
    <citation type="journal article" date="2019" name="Int. J. Syst. Evol. Microbiol.">
        <title>The Global Catalogue of Microorganisms (GCM) 10K type strain sequencing project: providing services to taxonomists for standard genome sequencing and annotation.</title>
        <authorList>
            <consortium name="The Broad Institute Genomics Platform"/>
            <consortium name="The Broad Institute Genome Sequencing Center for Infectious Disease"/>
            <person name="Wu L."/>
            <person name="Ma J."/>
        </authorList>
    </citation>
    <scope>NUCLEOTIDE SEQUENCE [LARGE SCALE GENOMIC DNA]</scope>
    <source>
        <strain evidence="8">TISTR 1827</strain>
    </source>
</reference>
<evidence type="ECO:0000313" key="8">
    <source>
        <dbReference type="Proteomes" id="UP001597493"/>
    </source>
</evidence>
<evidence type="ECO:0000256" key="1">
    <source>
        <dbReference type="ARBA" id="ARBA00004141"/>
    </source>
</evidence>
<evidence type="ECO:0000313" key="7">
    <source>
        <dbReference type="EMBL" id="MFD2662865.1"/>
    </source>
</evidence>
<dbReference type="PANTHER" id="PTHR22683:SF41">
    <property type="entry name" value="DNA TRANSLOCASE FTSK"/>
    <property type="match status" value="1"/>
</dbReference>
<keyword evidence="2 4" id="KW-0547">Nucleotide-binding</keyword>
<feature type="region of interest" description="Disordered" evidence="5">
    <location>
        <begin position="375"/>
        <end position="397"/>
    </location>
</feature>
<dbReference type="Gene3D" id="3.40.50.300">
    <property type="entry name" value="P-loop containing nucleotide triphosphate hydrolases"/>
    <property type="match status" value="1"/>
</dbReference>
<dbReference type="InterPro" id="IPR027417">
    <property type="entry name" value="P-loop_NTPase"/>
</dbReference>
<dbReference type="Pfam" id="PF01580">
    <property type="entry name" value="FtsK_SpoIIIE"/>
    <property type="match status" value="1"/>
</dbReference>
<sequence>MAISILAAAKLAGIAASSYVVWTTWRTMPEPAIRRKVRKLFQDGELCKKLKGRKGKEILKFPLINRVSIYQDCLQVVFTLPDGLDPAAVRKKEWLFQQAFGEHVDLAGTAKTFTLTAYNLDVVQYDYDFETIGARVEGLRLPIYVGRSRHGDEFYDMTEHPHLLIAGETGSGKSVALRSILTTMLKTCAGRLQLFCADLKRSEFHLFRDNADQVMIEAHELHKTTLRIRKEMRRRGDLLDKEGLANINDLPELQRPPYIVLAIDEVALLKKEKDLMDSIEEISAIGRALGVFLILSMQRPDADVLDGKLKNNLTVRLAFRHSDEINSRITIGSGEAADIKQSQKGRAVFKLDGWRYVQGPYLDIPRAKALLEPHKRPQAVGEGDNSGNSYPTLLEAAEEPGDDDIEFGVLPF</sequence>
<keyword evidence="3 4" id="KW-0067">ATP-binding</keyword>
<dbReference type="InterPro" id="IPR002543">
    <property type="entry name" value="FtsK_dom"/>
</dbReference>
<dbReference type="SUPFAM" id="SSF52540">
    <property type="entry name" value="P-loop containing nucleoside triphosphate hydrolases"/>
    <property type="match status" value="1"/>
</dbReference>
<dbReference type="PANTHER" id="PTHR22683">
    <property type="entry name" value="SPORULATION PROTEIN RELATED"/>
    <property type="match status" value="1"/>
</dbReference>
<dbReference type="RefSeq" id="WP_379277796.1">
    <property type="nucleotide sequence ID" value="NZ_JBHUGT010000013.1"/>
</dbReference>
<evidence type="ECO:0000256" key="4">
    <source>
        <dbReference type="PROSITE-ProRule" id="PRU00289"/>
    </source>
</evidence>
<gene>
    <name evidence="7" type="ORF">ACFSW5_21655</name>
</gene>
<comment type="caution">
    <text evidence="7">The sequence shown here is derived from an EMBL/GenBank/DDBJ whole genome shotgun (WGS) entry which is preliminary data.</text>
</comment>
<dbReference type="InterPro" id="IPR003593">
    <property type="entry name" value="AAA+_ATPase"/>
</dbReference>
<evidence type="ECO:0000259" key="6">
    <source>
        <dbReference type="PROSITE" id="PS50901"/>
    </source>
</evidence>
<comment type="subcellular location">
    <subcellularLocation>
        <location evidence="1">Membrane</location>
        <topology evidence="1">Multi-pass membrane protein</topology>
    </subcellularLocation>
</comment>
<dbReference type="InterPro" id="IPR050206">
    <property type="entry name" value="FtsK/SpoIIIE/SftA"/>
</dbReference>
<evidence type="ECO:0000256" key="5">
    <source>
        <dbReference type="SAM" id="MobiDB-lite"/>
    </source>
</evidence>
<name>A0ABW5R2Z0_9BACL</name>
<dbReference type="Proteomes" id="UP001597493">
    <property type="component" value="Unassembled WGS sequence"/>
</dbReference>
<evidence type="ECO:0000256" key="2">
    <source>
        <dbReference type="ARBA" id="ARBA00022741"/>
    </source>
</evidence>
<keyword evidence="8" id="KW-1185">Reference proteome</keyword>
<feature type="domain" description="FtsK" evidence="6">
    <location>
        <begin position="140"/>
        <end position="328"/>
    </location>
</feature>